<reference evidence="4" key="1">
    <citation type="submission" date="2022-09" db="EMBL/GenBank/DDBJ databases">
        <title>Eubacterium sp. LFL-14 isolated from human feces.</title>
        <authorList>
            <person name="Liu F."/>
        </authorList>
    </citation>
    <scope>NUCLEOTIDE SEQUENCE</scope>
    <source>
        <strain evidence="4">LFL-14</strain>
    </source>
</reference>
<gene>
    <name evidence="4" type="ORF">N5B56_09075</name>
</gene>
<comment type="caution">
    <text evidence="4">The sequence shown here is derived from an EMBL/GenBank/DDBJ whole genome shotgun (WGS) entry which is preliminary data.</text>
</comment>
<feature type="domain" description="AAA+ ATPase" evidence="3">
    <location>
        <begin position="140"/>
        <end position="276"/>
    </location>
</feature>
<dbReference type="Gene3D" id="3.40.50.300">
    <property type="entry name" value="P-loop containing nucleotide triphosphate hydrolases"/>
    <property type="match status" value="1"/>
</dbReference>
<dbReference type="Proteomes" id="UP001431199">
    <property type="component" value="Unassembled WGS sequence"/>
</dbReference>
<dbReference type="SUPFAM" id="SSF52540">
    <property type="entry name" value="P-loop containing nucleoside triphosphate hydrolases"/>
    <property type="match status" value="1"/>
</dbReference>
<dbReference type="Pfam" id="PF19568">
    <property type="entry name" value="Spore_III_AA"/>
    <property type="match status" value="1"/>
</dbReference>
<protein>
    <submittedName>
        <fullName evidence="4">ATPase, T2SS/T4P/T4SS family</fullName>
    </submittedName>
</protein>
<keyword evidence="2" id="KW-0067">ATP-binding</keyword>
<dbReference type="PANTHER" id="PTHR20953">
    <property type="entry name" value="KINASE-RELATED"/>
    <property type="match status" value="1"/>
</dbReference>
<dbReference type="InterPro" id="IPR003593">
    <property type="entry name" value="AAA+_ATPase"/>
</dbReference>
<evidence type="ECO:0000259" key="3">
    <source>
        <dbReference type="SMART" id="SM00382"/>
    </source>
</evidence>
<organism evidence="4 5">
    <name type="scientific">Eubacterium album</name>
    <dbReference type="NCBI Taxonomy" id="2978477"/>
    <lineage>
        <taxon>Bacteria</taxon>
        <taxon>Bacillati</taxon>
        <taxon>Bacillota</taxon>
        <taxon>Clostridia</taxon>
        <taxon>Eubacteriales</taxon>
        <taxon>Eubacteriaceae</taxon>
        <taxon>Eubacterium</taxon>
    </lineage>
</organism>
<dbReference type="PANTHER" id="PTHR20953:SF3">
    <property type="entry name" value="P-LOOP CONTAINING NUCLEOSIDE TRIPHOSPHATE HYDROLASES SUPERFAMILY PROTEIN"/>
    <property type="match status" value="1"/>
</dbReference>
<proteinExistence type="predicted"/>
<dbReference type="InterPro" id="IPR045735">
    <property type="entry name" value="Spore_III_AA_AAA+_ATPase"/>
</dbReference>
<dbReference type="SMART" id="SM00382">
    <property type="entry name" value="AAA"/>
    <property type="match status" value="1"/>
</dbReference>
<evidence type="ECO:0000256" key="2">
    <source>
        <dbReference type="ARBA" id="ARBA00022840"/>
    </source>
</evidence>
<sequence>MGNERKNVLEYLPQKIALEIKNKVPDIEQILEIRIRVNKPICVRTIKKEYVIDEIKIENTDMNRIFNIITEFSTYAYENSIKKGFITVKGGHRIGICGEAVYENNEIKYINNVSYLNFRSAKEIIGCANDLYEKLYKNNIFKNTLIISEPGKGKTTLLRDIIRLLSDKGKFNISVIDERSEIAASYKGMTTNDLGIRTDVMTAFEKKDGIVMAIRAMAPDIIAVDEIGNKEDIEGLYFAKQSGVGVIATAHGSNVNEKVTKYKDLFKKYIYIEEIGEYECI</sequence>
<name>A0ABT2M277_9FIRM</name>
<dbReference type="EMBL" id="JAODBU010000008">
    <property type="protein sequence ID" value="MCT7399228.1"/>
    <property type="molecule type" value="Genomic_DNA"/>
</dbReference>
<accession>A0ABT2M277</accession>
<dbReference type="RefSeq" id="WP_260978780.1">
    <property type="nucleotide sequence ID" value="NZ_JAODBU010000008.1"/>
</dbReference>
<keyword evidence="1" id="KW-0547">Nucleotide-binding</keyword>
<dbReference type="InterPro" id="IPR027417">
    <property type="entry name" value="P-loop_NTPase"/>
</dbReference>
<evidence type="ECO:0000313" key="4">
    <source>
        <dbReference type="EMBL" id="MCT7399228.1"/>
    </source>
</evidence>
<evidence type="ECO:0000256" key="1">
    <source>
        <dbReference type="ARBA" id="ARBA00022741"/>
    </source>
</evidence>
<evidence type="ECO:0000313" key="5">
    <source>
        <dbReference type="Proteomes" id="UP001431199"/>
    </source>
</evidence>
<keyword evidence="5" id="KW-1185">Reference proteome</keyword>